<dbReference type="SUPFAM" id="SSF53067">
    <property type="entry name" value="Actin-like ATPase domain"/>
    <property type="match status" value="2"/>
</dbReference>
<sequence length="407" mass="43769">MPKTKVITGLDIGSNTIKILIAAKKRNEEPNFEVVFRGEEPSLGVRRGVVVDVDKVSRTIQILLDKARTESGQKINSVFVNIGGSHVSCASSRGMVAVSRADRSVSKEDVERVLQEAARAVSLPSNNEILETFPKEFIVDGVGGIKAAEGLQGGRLETEVLILSSFSPYKNNLIQAILDAGLQVLDIVPSPIASSFVVLSQRQKELGAAVLDIGAGISELAVFEEGDLVHLAVFPIGSANITSDIAVGLKTDVDIAEAIKIQRGNCVFKGNDKKEKIEIEGEEPLIFSQKTLTGIIEARVSEIFEEAQKELKKIARQNLLPSGVILTGGGAKLSRIIELAKKELKLPCRLGKISYFPELEEELGYATVCGLVFRGNESESEGSGEQGSFSAGGLGNKIKKIFRNFLP</sequence>
<evidence type="ECO:0000256" key="3">
    <source>
        <dbReference type="ARBA" id="ARBA00023136"/>
    </source>
</evidence>
<dbReference type="GO" id="GO:0043093">
    <property type="term" value="P:FtsZ-dependent cytokinesis"/>
    <property type="evidence" value="ECO:0007669"/>
    <property type="project" value="UniProtKB-UniRule"/>
</dbReference>
<accession>A0A2G9YYP9</accession>
<dbReference type="Proteomes" id="UP000229952">
    <property type="component" value="Unassembled WGS sequence"/>
</dbReference>
<dbReference type="InterPro" id="IPR050696">
    <property type="entry name" value="FtsA/MreB"/>
</dbReference>
<evidence type="ECO:0000256" key="2">
    <source>
        <dbReference type="ARBA" id="ARBA00022618"/>
    </source>
</evidence>
<evidence type="ECO:0000256" key="5">
    <source>
        <dbReference type="HAMAP-Rule" id="MF_02033"/>
    </source>
</evidence>
<protein>
    <recommendedName>
        <fullName evidence="5 6">Cell division protein FtsA</fullName>
    </recommendedName>
</protein>
<keyword evidence="2 5" id="KW-0132">Cell division</keyword>
<dbReference type="PANTHER" id="PTHR32432:SF4">
    <property type="entry name" value="CELL DIVISION PROTEIN FTSA"/>
    <property type="match status" value="1"/>
</dbReference>
<proteinExistence type="inferred from homology"/>
<evidence type="ECO:0000313" key="9">
    <source>
        <dbReference type="Proteomes" id="UP000229952"/>
    </source>
</evidence>
<dbReference type="InterPro" id="IPR043129">
    <property type="entry name" value="ATPase_NBD"/>
</dbReference>
<feature type="domain" description="SHS2" evidence="7">
    <location>
        <begin position="7"/>
        <end position="198"/>
    </location>
</feature>
<dbReference type="GO" id="GO:0009898">
    <property type="term" value="C:cytoplasmic side of plasma membrane"/>
    <property type="evidence" value="ECO:0007669"/>
    <property type="project" value="UniProtKB-UniRule"/>
</dbReference>
<evidence type="ECO:0000256" key="1">
    <source>
        <dbReference type="ARBA" id="ARBA00022475"/>
    </source>
</evidence>
<evidence type="ECO:0000313" key="8">
    <source>
        <dbReference type="EMBL" id="PIP24368.1"/>
    </source>
</evidence>
<dbReference type="Pfam" id="PF02491">
    <property type="entry name" value="SHS2_FTSA"/>
    <property type="match status" value="1"/>
</dbReference>
<comment type="function">
    <text evidence="5 6">Cell division protein that is involved in the assembly of the Z ring. May serve as a membrane anchor for the Z ring.</text>
</comment>
<dbReference type="Gene3D" id="3.30.420.40">
    <property type="match status" value="2"/>
</dbReference>
<reference evidence="8 9" key="1">
    <citation type="submission" date="2017-09" db="EMBL/GenBank/DDBJ databases">
        <title>Depth-based differentiation of microbial function through sediment-hosted aquifers and enrichment of novel symbionts in the deep terrestrial subsurface.</title>
        <authorList>
            <person name="Probst A.J."/>
            <person name="Ladd B."/>
            <person name="Jarett J.K."/>
            <person name="Geller-Mcgrath D.E."/>
            <person name="Sieber C.M."/>
            <person name="Emerson J.B."/>
            <person name="Anantharaman K."/>
            <person name="Thomas B.C."/>
            <person name="Malmstrom R."/>
            <person name="Stieglmeier M."/>
            <person name="Klingl A."/>
            <person name="Woyke T."/>
            <person name="Ryan C.M."/>
            <person name="Banfield J.F."/>
        </authorList>
    </citation>
    <scope>NUCLEOTIDE SEQUENCE [LARGE SCALE GENOMIC DNA]</scope>
    <source>
        <strain evidence="8">CG23_combo_of_CG06-09_8_20_14_all_37_18</strain>
    </source>
</reference>
<dbReference type="PANTHER" id="PTHR32432">
    <property type="entry name" value="CELL DIVISION PROTEIN FTSA-RELATED"/>
    <property type="match status" value="1"/>
</dbReference>
<dbReference type="GO" id="GO:0032153">
    <property type="term" value="C:cell division site"/>
    <property type="evidence" value="ECO:0007669"/>
    <property type="project" value="UniProtKB-UniRule"/>
</dbReference>
<gene>
    <name evidence="5 8" type="primary">ftsA</name>
    <name evidence="8" type="ORF">COX35_01065</name>
</gene>
<organism evidence="8 9">
    <name type="scientific">Candidatus Nealsonbacteria bacterium CG23_combo_of_CG06-09_8_20_14_all_37_18</name>
    <dbReference type="NCBI Taxonomy" id="1974720"/>
    <lineage>
        <taxon>Bacteria</taxon>
        <taxon>Candidatus Nealsoniibacteriota</taxon>
    </lineage>
</organism>
<keyword evidence="3 5" id="KW-0472">Membrane</keyword>
<dbReference type="CDD" id="cd24048">
    <property type="entry name" value="ASKHA_NBD_FtsA"/>
    <property type="match status" value="1"/>
</dbReference>
<dbReference type="PIRSF" id="PIRSF003101">
    <property type="entry name" value="FtsA"/>
    <property type="match status" value="1"/>
</dbReference>
<evidence type="ECO:0000259" key="7">
    <source>
        <dbReference type="SMART" id="SM00842"/>
    </source>
</evidence>
<evidence type="ECO:0000256" key="6">
    <source>
        <dbReference type="PIRNR" id="PIRNR003101"/>
    </source>
</evidence>
<evidence type="ECO:0000256" key="4">
    <source>
        <dbReference type="ARBA" id="ARBA00023306"/>
    </source>
</evidence>
<dbReference type="InterPro" id="IPR003494">
    <property type="entry name" value="SHS2_FtsA"/>
</dbReference>
<dbReference type="SMART" id="SM00842">
    <property type="entry name" value="FtsA"/>
    <property type="match status" value="1"/>
</dbReference>
<dbReference type="InterPro" id="IPR020823">
    <property type="entry name" value="Cell_div_FtsA"/>
</dbReference>
<dbReference type="Pfam" id="PF14450">
    <property type="entry name" value="FtsA"/>
    <property type="match status" value="1"/>
</dbReference>
<dbReference type="HAMAP" id="MF_02033">
    <property type="entry name" value="FtsA"/>
    <property type="match status" value="1"/>
</dbReference>
<comment type="similarity">
    <text evidence="5 6">Belongs to the FtsA/MreB family.</text>
</comment>
<comment type="caution">
    <text evidence="8">The sequence shown here is derived from an EMBL/GenBank/DDBJ whole genome shotgun (WGS) entry which is preliminary data.</text>
</comment>
<keyword evidence="4 5" id="KW-0131">Cell cycle</keyword>
<keyword evidence="1 5" id="KW-1003">Cell membrane</keyword>
<dbReference type="EMBL" id="PCRQ01000023">
    <property type="protein sequence ID" value="PIP24368.1"/>
    <property type="molecule type" value="Genomic_DNA"/>
</dbReference>
<comment type="subcellular location">
    <subcellularLocation>
        <location evidence="5">Cell membrane</location>
        <topology evidence="5">Peripheral membrane protein</topology>
        <orientation evidence="5">Cytoplasmic side</orientation>
    </subcellularLocation>
    <text evidence="5">Localizes to the Z ring in an FtsZ-dependent manner. Targeted to the membrane through a conserved C-terminal amphipathic helix.</text>
</comment>
<comment type="subunit">
    <text evidence="5">Self-interacts. Interacts with FtsZ.</text>
</comment>
<dbReference type="AlphaFoldDB" id="A0A2G9YYP9"/>
<name>A0A2G9YYP9_9BACT</name>
<dbReference type="NCBIfam" id="TIGR01174">
    <property type="entry name" value="ftsA"/>
    <property type="match status" value="1"/>
</dbReference>